<dbReference type="Pfam" id="PF13581">
    <property type="entry name" value="HATPase_c_2"/>
    <property type="match status" value="1"/>
</dbReference>
<dbReference type="EMBL" id="POUA01000112">
    <property type="protein sequence ID" value="PZG45038.1"/>
    <property type="molecule type" value="Genomic_DNA"/>
</dbReference>
<protein>
    <recommendedName>
        <fullName evidence="2">Histidine kinase/HSP90-like ATPase domain-containing protein</fullName>
    </recommendedName>
</protein>
<dbReference type="PANTHER" id="PTHR35526">
    <property type="entry name" value="ANTI-SIGMA-F FACTOR RSBW-RELATED"/>
    <property type="match status" value="1"/>
</dbReference>
<gene>
    <name evidence="3" type="ORF">C1I98_16110</name>
</gene>
<evidence type="ECO:0000313" key="4">
    <source>
        <dbReference type="Proteomes" id="UP000248544"/>
    </source>
</evidence>
<dbReference type="Gene3D" id="3.30.565.10">
    <property type="entry name" value="Histidine kinase-like ATPase, C-terminal domain"/>
    <property type="match status" value="1"/>
</dbReference>
<evidence type="ECO:0000259" key="2">
    <source>
        <dbReference type="Pfam" id="PF13581"/>
    </source>
</evidence>
<feature type="domain" description="Histidine kinase/HSP90-like ATPase" evidence="2">
    <location>
        <begin position="6"/>
        <end position="115"/>
    </location>
</feature>
<comment type="caution">
    <text evidence="3">The sequence shown here is derived from an EMBL/GenBank/DDBJ whole genome shotgun (WGS) entry which is preliminary data.</text>
</comment>
<dbReference type="AlphaFoldDB" id="A0A2W2H6E1"/>
<dbReference type="InterPro" id="IPR050267">
    <property type="entry name" value="Anti-sigma-factor_SerPK"/>
</dbReference>
<dbReference type="PANTHER" id="PTHR35526:SF3">
    <property type="entry name" value="ANTI-SIGMA-F FACTOR RSBW"/>
    <property type="match status" value="1"/>
</dbReference>
<reference evidence="3 4" key="1">
    <citation type="submission" date="2018-01" db="EMBL/GenBank/DDBJ databases">
        <title>Draft genome sequence of Sphaerisporangium sp. 7K107.</title>
        <authorList>
            <person name="Sahin N."/>
            <person name="Saygin H."/>
            <person name="Ay H."/>
        </authorList>
    </citation>
    <scope>NUCLEOTIDE SEQUENCE [LARGE SCALE GENOMIC DNA]</scope>
    <source>
        <strain evidence="3 4">7K107</strain>
    </source>
</reference>
<evidence type="ECO:0000313" key="3">
    <source>
        <dbReference type="EMBL" id="PZG45038.1"/>
    </source>
</evidence>
<keyword evidence="1" id="KW-0418">Kinase</keyword>
<keyword evidence="4" id="KW-1185">Reference proteome</keyword>
<evidence type="ECO:0000256" key="1">
    <source>
        <dbReference type="ARBA" id="ARBA00022527"/>
    </source>
</evidence>
<dbReference type="GO" id="GO:0004674">
    <property type="term" value="F:protein serine/threonine kinase activity"/>
    <property type="evidence" value="ECO:0007669"/>
    <property type="project" value="UniProtKB-KW"/>
</dbReference>
<keyword evidence="1" id="KW-0723">Serine/threonine-protein kinase</keyword>
<dbReference type="InterPro" id="IPR036890">
    <property type="entry name" value="HATPase_C_sf"/>
</dbReference>
<keyword evidence="1" id="KW-0808">Transferase</keyword>
<proteinExistence type="predicted"/>
<organism evidence="3 4">
    <name type="scientific">Spongiactinospora gelatinilytica</name>
    <dbReference type="NCBI Taxonomy" id="2666298"/>
    <lineage>
        <taxon>Bacteria</taxon>
        <taxon>Bacillati</taxon>
        <taxon>Actinomycetota</taxon>
        <taxon>Actinomycetes</taxon>
        <taxon>Streptosporangiales</taxon>
        <taxon>Streptosporangiaceae</taxon>
        <taxon>Spongiactinospora</taxon>
    </lineage>
</organism>
<sequence length="160" mass="17262">MPKGDAAHRARHLLRETLTQAAVEDDQIADAELVVAELATNAELHGRGPLEIRIGTVVQRPLWCEIVDSDPNLGDVPALLANLRAAARDTLPTLDIPLIPEAGRGLLIAHRLSNGRCYAYRTRLCTSTTLGKAVAFALPMAATPPIPRQLTLVEADHDAR</sequence>
<accession>A0A2W2H6E1</accession>
<dbReference type="InterPro" id="IPR003594">
    <property type="entry name" value="HATPase_dom"/>
</dbReference>
<name>A0A2W2H6E1_9ACTN</name>
<dbReference type="Proteomes" id="UP000248544">
    <property type="component" value="Unassembled WGS sequence"/>
</dbReference>